<dbReference type="InterPro" id="IPR029026">
    <property type="entry name" value="tRNA_m1G_MTases_N"/>
</dbReference>
<evidence type="ECO:0000256" key="15">
    <source>
        <dbReference type="HAMAP-Rule" id="MF_00605"/>
    </source>
</evidence>
<evidence type="ECO:0000256" key="8">
    <source>
        <dbReference type="ARBA" id="ARBA00022603"/>
    </source>
</evidence>
<evidence type="ECO:0000256" key="4">
    <source>
        <dbReference type="ARBA" id="ARBA00011738"/>
    </source>
</evidence>
<dbReference type="CDD" id="cd04301">
    <property type="entry name" value="NAT_SF"/>
    <property type="match status" value="1"/>
</dbReference>
<evidence type="ECO:0000256" key="14">
    <source>
        <dbReference type="ARBA" id="ARBA00047783"/>
    </source>
</evidence>
<keyword evidence="9 15" id="KW-0808">Transferase</keyword>
<dbReference type="EC" id="2.1.1.228" evidence="5 15"/>
<comment type="subunit">
    <text evidence="4 15">Homodimer.</text>
</comment>
<comment type="catalytic activity">
    <reaction evidence="14 15">
        <text>guanosine(37) in tRNA + S-adenosyl-L-methionine = N(1)-methylguanosine(37) in tRNA + S-adenosyl-L-homocysteine + H(+)</text>
        <dbReference type="Rhea" id="RHEA:36899"/>
        <dbReference type="Rhea" id="RHEA-COMP:10145"/>
        <dbReference type="Rhea" id="RHEA-COMP:10147"/>
        <dbReference type="ChEBI" id="CHEBI:15378"/>
        <dbReference type="ChEBI" id="CHEBI:57856"/>
        <dbReference type="ChEBI" id="CHEBI:59789"/>
        <dbReference type="ChEBI" id="CHEBI:73542"/>
        <dbReference type="ChEBI" id="CHEBI:74269"/>
        <dbReference type="EC" id="2.1.1.228"/>
    </reaction>
</comment>
<dbReference type="Gene3D" id="3.40.1280.10">
    <property type="match status" value="1"/>
</dbReference>
<dbReference type="CDD" id="cd18080">
    <property type="entry name" value="TrmD-like"/>
    <property type="match status" value="1"/>
</dbReference>
<accession>H5UNB0</accession>
<dbReference type="EMBL" id="BAFE01000007">
    <property type="protein sequence ID" value="GAB47218.1"/>
    <property type="molecule type" value="Genomic_DNA"/>
</dbReference>
<evidence type="ECO:0000256" key="13">
    <source>
        <dbReference type="ARBA" id="ARBA00033392"/>
    </source>
</evidence>
<keyword evidence="7 15" id="KW-0963">Cytoplasm</keyword>
<dbReference type="AlphaFoldDB" id="H5UNB0"/>
<reference evidence="17 18" key="1">
    <citation type="submission" date="2012-02" db="EMBL/GenBank/DDBJ databases">
        <title>Whole genome shotgun sequence of Mobilicoccus pelagius NBRC 104925.</title>
        <authorList>
            <person name="Yoshida Y."/>
            <person name="Hosoyama A."/>
            <person name="Tsuchikane K."/>
            <person name="Katsumata H."/>
            <person name="Yamazaki S."/>
            <person name="Fujita N."/>
        </authorList>
    </citation>
    <scope>NUCLEOTIDE SEQUENCE [LARGE SCALE GENOMIC DNA]</scope>
    <source>
        <strain evidence="17 18">NBRC 104925</strain>
    </source>
</reference>
<evidence type="ECO:0000313" key="18">
    <source>
        <dbReference type="Proteomes" id="UP000004367"/>
    </source>
</evidence>
<dbReference type="eggNOG" id="COG0336">
    <property type="taxonomic scope" value="Bacteria"/>
</dbReference>
<gene>
    <name evidence="15 17" type="primary">trmD</name>
    <name evidence="17" type="ORF">MOPEL_007_00350</name>
</gene>
<evidence type="ECO:0000256" key="3">
    <source>
        <dbReference type="ARBA" id="ARBA00007630"/>
    </source>
</evidence>
<dbReference type="InterPro" id="IPR000182">
    <property type="entry name" value="GNAT_dom"/>
</dbReference>
<feature type="domain" description="N-acetyltransferase" evidence="16">
    <location>
        <begin position="246"/>
        <end position="398"/>
    </location>
</feature>
<evidence type="ECO:0000256" key="9">
    <source>
        <dbReference type="ARBA" id="ARBA00022679"/>
    </source>
</evidence>
<keyword evidence="10 15" id="KW-0949">S-adenosyl-L-methionine</keyword>
<dbReference type="GO" id="GO:0016747">
    <property type="term" value="F:acyltransferase activity, transferring groups other than amino-acyl groups"/>
    <property type="evidence" value="ECO:0007669"/>
    <property type="project" value="InterPro"/>
</dbReference>
<dbReference type="Gene3D" id="3.40.630.30">
    <property type="match status" value="1"/>
</dbReference>
<evidence type="ECO:0000256" key="11">
    <source>
        <dbReference type="ARBA" id="ARBA00022694"/>
    </source>
</evidence>
<keyword evidence="8 15" id="KW-0489">Methyltransferase</keyword>
<dbReference type="GO" id="GO:0052906">
    <property type="term" value="F:tRNA (guanine(37)-N1)-methyltransferase activity"/>
    <property type="evidence" value="ECO:0007669"/>
    <property type="project" value="UniProtKB-UniRule"/>
</dbReference>
<organism evidence="17 18">
    <name type="scientific">Mobilicoccus pelagius NBRC 104925</name>
    <dbReference type="NCBI Taxonomy" id="1089455"/>
    <lineage>
        <taxon>Bacteria</taxon>
        <taxon>Bacillati</taxon>
        <taxon>Actinomycetota</taxon>
        <taxon>Actinomycetes</taxon>
        <taxon>Micrococcales</taxon>
        <taxon>Dermatophilaceae</taxon>
        <taxon>Mobilicoccus</taxon>
    </lineage>
</organism>
<dbReference type="PANTHER" id="PTHR46417">
    <property type="entry name" value="TRNA (GUANINE-N(1)-)-METHYLTRANSFERASE"/>
    <property type="match status" value="1"/>
</dbReference>
<sequence length="401" mass="43162">MRLDVVTIFPQYLAPLDLSLIGKARRDGLLDLRVHDLRGFTHDRHHTVDDTPYGGGAGMVMKPQPWAEAFDAVLGEAPGEGASPRARLVVPGPGGAPFTQATAHRLAREEHLVFACGRYEGIDERVYDHARDVFEGRVEILSLGDYVLNGGEVAVLAMVEAIARLVPGVVGNAESLVEESHEDGLLEYPVYTKPASWEGRDVPSVLLGGDHGAIARWRHEQRLARTAARRPDLLPPSAVLSGEAELPITTATPADAGELLVLRRCCLPEVAGEETIEDVRATLAAGAPWRTWTVRDPQGRLVAAVRGRTRHDDPSGEAGPTAWEIDGLVVAPDVAGRGIGGALLDHALAQADPEARFARIDVPRRGSRPCRLYRNAGFRPARSAATEPGTVVLTRSLRRGA</sequence>
<dbReference type="NCBIfam" id="TIGR00088">
    <property type="entry name" value="trmD"/>
    <property type="match status" value="1"/>
</dbReference>
<dbReference type="SUPFAM" id="SSF55729">
    <property type="entry name" value="Acyl-CoA N-acyltransferases (Nat)"/>
    <property type="match status" value="1"/>
</dbReference>
<dbReference type="Pfam" id="PF01746">
    <property type="entry name" value="tRNA_m1G_MT"/>
    <property type="match status" value="1"/>
</dbReference>
<dbReference type="PANTHER" id="PTHR46417:SF1">
    <property type="entry name" value="TRNA (GUANINE-N(1)-)-METHYLTRANSFERASE"/>
    <property type="match status" value="1"/>
</dbReference>
<protein>
    <recommendedName>
        <fullName evidence="6 15">tRNA (guanine-N(1)-)-methyltransferase</fullName>
        <ecNumber evidence="5 15">2.1.1.228</ecNumber>
    </recommendedName>
    <alternativeName>
        <fullName evidence="12 15">M1G-methyltransferase</fullName>
    </alternativeName>
    <alternativeName>
        <fullName evidence="13 15">tRNA [GM37] methyltransferase</fullName>
    </alternativeName>
</protein>
<dbReference type="NCBIfam" id="NF000648">
    <property type="entry name" value="PRK00026.1"/>
    <property type="match status" value="1"/>
</dbReference>
<feature type="binding site" evidence="15">
    <location>
        <begin position="143"/>
        <end position="148"/>
    </location>
    <ligand>
        <name>S-adenosyl-L-methionine</name>
        <dbReference type="ChEBI" id="CHEBI:59789"/>
    </ligand>
</feature>
<feature type="binding site" evidence="15">
    <location>
        <position position="117"/>
    </location>
    <ligand>
        <name>S-adenosyl-L-methionine</name>
        <dbReference type="ChEBI" id="CHEBI:59789"/>
    </ligand>
</feature>
<name>H5UNB0_9MICO</name>
<dbReference type="OrthoDB" id="9807416at2"/>
<dbReference type="InterPro" id="IPR023148">
    <property type="entry name" value="tRNA_m1G_MeTrfase_C_sf"/>
</dbReference>
<evidence type="ECO:0000256" key="10">
    <source>
        <dbReference type="ARBA" id="ARBA00022691"/>
    </source>
</evidence>
<proteinExistence type="inferred from homology"/>
<comment type="similarity">
    <text evidence="3 15">Belongs to the RNA methyltransferase TrmD family.</text>
</comment>
<dbReference type="SUPFAM" id="SSF75217">
    <property type="entry name" value="alpha/beta knot"/>
    <property type="match status" value="1"/>
</dbReference>
<comment type="function">
    <text evidence="1 15">Specifically methylates guanosine-37 in various tRNAs.</text>
</comment>
<evidence type="ECO:0000256" key="7">
    <source>
        <dbReference type="ARBA" id="ARBA00022490"/>
    </source>
</evidence>
<evidence type="ECO:0000256" key="1">
    <source>
        <dbReference type="ARBA" id="ARBA00002634"/>
    </source>
</evidence>
<dbReference type="Pfam" id="PF00583">
    <property type="entry name" value="Acetyltransf_1"/>
    <property type="match status" value="1"/>
</dbReference>
<dbReference type="RefSeq" id="WP_009481116.1">
    <property type="nucleotide sequence ID" value="NZ_BAFE01000007.1"/>
</dbReference>
<dbReference type="InterPro" id="IPR029028">
    <property type="entry name" value="Alpha/beta_knot_MTases"/>
</dbReference>
<evidence type="ECO:0000256" key="2">
    <source>
        <dbReference type="ARBA" id="ARBA00004496"/>
    </source>
</evidence>
<keyword evidence="11 15" id="KW-0819">tRNA processing</keyword>
<evidence type="ECO:0000256" key="5">
    <source>
        <dbReference type="ARBA" id="ARBA00012807"/>
    </source>
</evidence>
<dbReference type="InterPro" id="IPR016009">
    <property type="entry name" value="tRNA_MeTrfase_TRMD/TRM10"/>
</dbReference>
<dbReference type="GO" id="GO:0005829">
    <property type="term" value="C:cytosol"/>
    <property type="evidence" value="ECO:0007669"/>
    <property type="project" value="TreeGrafter"/>
</dbReference>
<evidence type="ECO:0000313" key="17">
    <source>
        <dbReference type="EMBL" id="GAB47218.1"/>
    </source>
</evidence>
<dbReference type="InterPro" id="IPR016181">
    <property type="entry name" value="Acyl_CoA_acyltransferase"/>
</dbReference>
<dbReference type="FunFam" id="3.40.1280.10:FF:000001">
    <property type="entry name" value="tRNA (guanine-N(1)-)-methyltransferase"/>
    <property type="match status" value="1"/>
</dbReference>
<evidence type="ECO:0000256" key="6">
    <source>
        <dbReference type="ARBA" id="ARBA00014679"/>
    </source>
</evidence>
<evidence type="ECO:0000259" key="16">
    <source>
        <dbReference type="PROSITE" id="PS51186"/>
    </source>
</evidence>
<comment type="subcellular location">
    <subcellularLocation>
        <location evidence="2 15">Cytoplasm</location>
    </subcellularLocation>
</comment>
<dbReference type="STRING" id="1089455.MOPEL_007_00350"/>
<dbReference type="InterPro" id="IPR002649">
    <property type="entry name" value="tRNA_m1G_MeTrfase_TrmD"/>
</dbReference>
<comment type="caution">
    <text evidence="17">The sequence shown here is derived from an EMBL/GenBank/DDBJ whole genome shotgun (WGS) entry which is preliminary data.</text>
</comment>
<keyword evidence="18" id="KW-1185">Reference proteome</keyword>
<dbReference type="HAMAP" id="MF_00605">
    <property type="entry name" value="TrmD"/>
    <property type="match status" value="1"/>
</dbReference>
<dbReference type="Proteomes" id="UP000004367">
    <property type="component" value="Unassembled WGS sequence"/>
</dbReference>
<evidence type="ECO:0000256" key="12">
    <source>
        <dbReference type="ARBA" id="ARBA00029736"/>
    </source>
</evidence>
<dbReference type="PROSITE" id="PS51186">
    <property type="entry name" value="GNAT"/>
    <property type="match status" value="1"/>
</dbReference>
<dbReference type="GO" id="GO:0002939">
    <property type="term" value="P:tRNA N1-guanine methylation"/>
    <property type="evidence" value="ECO:0007669"/>
    <property type="project" value="TreeGrafter"/>
</dbReference>
<dbReference type="Gene3D" id="1.10.1270.20">
    <property type="entry name" value="tRNA(m1g37)methyltransferase, domain 2"/>
    <property type="match status" value="1"/>
</dbReference>